<evidence type="ECO:0000256" key="2">
    <source>
        <dbReference type="ARBA" id="ARBA00023130"/>
    </source>
</evidence>
<dbReference type="Ensembl" id="ENSGMOT00000042021.1">
    <property type="protein sequence ID" value="ENSGMOP00000032502.1"/>
    <property type="gene ID" value="ENSGMOG00000026816.1"/>
</dbReference>
<dbReference type="SMART" id="SM00406">
    <property type="entry name" value="IGv"/>
    <property type="match status" value="1"/>
</dbReference>
<dbReference type="GO" id="GO:0002250">
    <property type="term" value="P:adaptive immune response"/>
    <property type="evidence" value="ECO:0007669"/>
    <property type="project" value="UniProtKB-KW"/>
</dbReference>
<dbReference type="PROSITE" id="PS50835">
    <property type="entry name" value="IG_LIKE"/>
    <property type="match status" value="1"/>
</dbReference>
<dbReference type="OMA" id="TTILCHI"/>
<evidence type="ECO:0000256" key="1">
    <source>
        <dbReference type="ARBA" id="ARBA00022729"/>
    </source>
</evidence>
<evidence type="ECO:0000256" key="4">
    <source>
        <dbReference type="ARBA" id="ARBA00023319"/>
    </source>
</evidence>
<dbReference type="Gene3D" id="2.60.40.10">
    <property type="entry name" value="Immunoglobulins"/>
    <property type="match status" value="1"/>
</dbReference>
<dbReference type="AlphaFoldDB" id="A0A8C5AI95"/>
<evidence type="ECO:0000313" key="7">
    <source>
        <dbReference type="Ensembl" id="ENSGMOP00000032502.1"/>
    </source>
</evidence>
<dbReference type="SUPFAM" id="SSF48726">
    <property type="entry name" value="Immunoglobulin"/>
    <property type="match status" value="1"/>
</dbReference>
<dbReference type="Proteomes" id="UP000694546">
    <property type="component" value="Chromosome 8"/>
</dbReference>
<reference evidence="7" key="2">
    <citation type="submission" date="2025-09" db="UniProtKB">
        <authorList>
            <consortium name="Ensembl"/>
        </authorList>
    </citation>
    <scope>IDENTIFICATION</scope>
</reference>
<keyword evidence="5" id="KW-1279">T cell receptor</keyword>
<keyword evidence="5" id="KW-0391">Immunity</keyword>
<sequence length="127" mass="14393">SLGLLVSSALEVLVDLTPVEQKENSLEGTSVTLSYTLSKTMHLCYGTSYKVYLYWYRHRSNQAPQFILYKGAGTYSSQQNIPDRRYQSTTSRTSTELTITQLTLADTALYYCALWRHSDRKCGGAFI</sequence>
<evidence type="ECO:0000313" key="8">
    <source>
        <dbReference type="Proteomes" id="UP000694546"/>
    </source>
</evidence>
<accession>A0A8C5AI95</accession>
<organism evidence="7 8">
    <name type="scientific">Gadus morhua</name>
    <name type="common">Atlantic cod</name>
    <dbReference type="NCBI Taxonomy" id="8049"/>
    <lineage>
        <taxon>Eukaryota</taxon>
        <taxon>Metazoa</taxon>
        <taxon>Chordata</taxon>
        <taxon>Craniata</taxon>
        <taxon>Vertebrata</taxon>
        <taxon>Euteleostomi</taxon>
        <taxon>Actinopterygii</taxon>
        <taxon>Neopterygii</taxon>
        <taxon>Teleostei</taxon>
        <taxon>Neoteleostei</taxon>
        <taxon>Acanthomorphata</taxon>
        <taxon>Zeiogadaria</taxon>
        <taxon>Gadariae</taxon>
        <taxon>Gadiformes</taxon>
        <taxon>Gadoidei</taxon>
        <taxon>Gadidae</taxon>
        <taxon>Gadus</taxon>
    </lineage>
</organism>
<keyword evidence="1" id="KW-0732">Signal</keyword>
<keyword evidence="3" id="KW-0675">Receptor</keyword>
<dbReference type="InterPro" id="IPR051287">
    <property type="entry name" value="TCR_variable_region"/>
</dbReference>
<dbReference type="PANTHER" id="PTHR19367:SF18">
    <property type="entry name" value="T CELL RECEPTOR ALPHA VARIABLE 16"/>
    <property type="match status" value="1"/>
</dbReference>
<reference evidence="7" key="1">
    <citation type="submission" date="2025-08" db="UniProtKB">
        <authorList>
            <consortium name="Ensembl"/>
        </authorList>
    </citation>
    <scope>IDENTIFICATION</scope>
</reference>
<evidence type="ECO:0000256" key="5">
    <source>
        <dbReference type="ARBA" id="ARBA00043266"/>
    </source>
</evidence>
<keyword evidence="2" id="KW-1064">Adaptive immunity</keyword>
<dbReference type="PANTHER" id="PTHR19367">
    <property type="entry name" value="T-CELL RECEPTOR ALPHA CHAIN V REGION"/>
    <property type="match status" value="1"/>
</dbReference>
<feature type="domain" description="Ig-like" evidence="6">
    <location>
        <begin position="18"/>
        <end position="112"/>
    </location>
</feature>
<dbReference type="InterPro" id="IPR013106">
    <property type="entry name" value="Ig_V-set"/>
</dbReference>
<dbReference type="InterPro" id="IPR036179">
    <property type="entry name" value="Ig-like_dom_sf"/>
</dbReference>
<dbReference type="InterPro" id="IPR007110">
    <property type="entry name" value="Ig-like_dom"/>
</dbReference>
<evidence type="ECO:0000256" key="3">
    <source>
        <dbReference type="ARBA" id="ARBA00023170"/>
    </source>
</evidence>
<name>A0A8C5AI95_GADMO</name>
<dbReference type="GeneTree" id="ENSGT01140000285364"/>
<proteinExistence type="predicted"/>
<evidence type="ECO:0000259" key="6">
    <source>
        <dbReference type="PROSITE" id="PS50835"/>
    </source>
</evidence>
<protein>
    <recommendedName>
        <fullName evidence="6">Ig-like domain-containing protein</fullName>
    </recommendedName>
</protein>
<dbReference type="GO" id="GO:0042101">
    <property type="term" value="C:T cell receptor complex"/>
    <property type="evidence" value="ECO:0007669"/>
    <property type="project" value="UniProtKB-KW"/>
</dbReference>
<keyword evidence="8" id="KW-1185">Reference proteome</keyword>
<dbReference type="Pfam" id="PF07686">
    <property type="entry name" value="V-set"/>
    <property type="match status" value="1"/>
</dbReference>
<dbReference type="InterPro" id="IPR013783">
    <property type="entry name" value="Ig-like_fold"/>
</dbReference>
<keyword evidence="4" id="KW-0393">Immunoglobulin domain</keyword>